<dbReference type="InterPro" id="IPR047971">
    <property type="entry name" value="ExeM-like"/>
</dbReference>
<dbReference type="InterPro" id="IPR010221">
    <property type="entry name" value="VCBS_dom"/>
</dbReference>
<dbReference type="CDD" id="cd10283">
    <property type="entry name" value="MnuA_DNase1-like"/>
    <property type="match status" value="1"/>
</dbReference>
<dbReference type="NCBIfam" id="NF033681">
    <property type="entry name" value="ExeM_NucH_DNase"/>
    <property type="match status" value="1"/>
</dbReference>
<dbReference type="PANTHER" id="PTHR42834">
    <property type="entry name" value="ENDONUCLEASE/EXONUCLEASE/PHOSPHATASE FAMILY PROTEIN (AFU_ORTHOLOGUE AFUA_3G09210)"/>
    <property type="match status" value="1"/>
</dbReference>
<dbReference type="PROSITE" id="PS50268">
    <property type="entry name" value="CADHERIN_2"/>
    <property type="match status" value="1"/>
</dbReference>
<dbReference type="Gene3D" id="2.150.10.10">
    <property type="entry name" value="Serralysin-like metalloprotease, C-terminal"/>
    <property type="match status" value="1"/>
</dbReference>
<dbReference type="Pfam" id="PF00353">
    <property type="entry name" value="HemolysinCabind"/>
    <property type="match status" value="2"/>
</dbReference>
<dbReference type="InterPro" id="IPR001343">
    <property type="entry name" value="Hemolysn_Ca-bd"/>
</dbReference>
<dbReference type="Gene3D" id="3.60.10.10">
    <property type="entry name" value="Endonuclease/exonuclease/phosphatase"/>
    <property type="match status" value="1"/>
</dbReference>
<dbReference type="STRING" id="282197.SAMN04488517_101250"/>
<dbReference type="Pfam" id="PF17803">
    <property type="entry name" value="Cadherin_4"/>
    <property type="match status" value="1"/>
</dbReference>
<dbReference type="GO" id="GO:0016020">
    <property type="term" value="C:membrane"/>
    <property type="evidence" value="ECO:0007669"/>
    <property type="project" value="InterPro"/>
</dbReference>
<proteinExistence type="predicted"/>
<dbReference type="InterPro" id="IPR036691">
    <property type="entry name" value="Endo/exonu/phosph_ase_sf"/>
</dbReference>
<protein>
    <submittedName>
        <fullName evidence="2">Cyclolysin</fullName>
    </submittedName>
</protein>
<dbReference type="PROSITE" id="PS00330">
    <property type="entry name" value="HEMOLYSIN_CALCIUM"/>
    <property type="match status" value="3"/>
</dbReference>
<dbReference type="Gene3D" id="2.60.40.60">
    <property type="entry name" value="Cadherins"/>
    <property type="match status" value="1"/>
</dbReference>
<dbReference type="InterPro" id="IPR002126">
    <property type="entry name" value="Cadherin-like_dom"/>
</dbReference>
<dbReference type="NCBIfam" id="TIGR01965">
    <property type="entry name" value="VCBS_repeat"/>
    <property type="match status" value="1"/>
</dbReference>
<dbReference type="SUPFAM" id="SSF51120">
    <property type="entry name" value="beta-Roll"/>
    <property type="match status" value="1"/>
</dbReference>
<dbReference type="GO" id="GO:0007156">
    <property type="term" value="P:homophilic cell adhesion via plasma membrane adhesion molecules"/>
    <property type="evidence" value="ECO:0007669"/>
    <property type="project" value="InterPro"/>
</dbReference>
<dbReference type="SUPFAM" id="SSF49313">
    <property type="entry name" value="Cadherin-like"/>
    <property type="match status" value="1"/>
</dbReference>
<dbReference type="EMBL" id="CXPG01000009">
    <property type="protein sequence ID" value="CTQ31410.1"/>
    <property type="molecule type" value="Genomic_DNA"/>
</dbReference>
<dbReference type="PANTHER" id="PTHR42834:SF1">
    <property type="entry name" value="ENDONUCLEASE_EXONUCLEASE_PHOSPHATASE FAMILY PROTEIN (AFU_ORTHOLOGUE AFUA_3G09210)"/>
    <property type="match status" value="1"/>
</dbReference>
<dbReference type="RefSeq" id="WP_055680901.1">
    <property type="nucleotide sequence ID" value="NZ_CXPG01000009.1"/>
</dbReference>
<feature type="domain" description="Cadherin" evidence="1">
    <location>
        <begin position="236"/>
        <end position="329"/>
    </location>
</feature>
<evidence type="ECO:0000259" key="1">
    <source>
        <dbReference type="PROSITE" id="PS50268"/>
    </source>
</evidence>
<name>A0A0M6XJN5_9RHOB</name>
<sequence>MTSFPRFRIGTFGDDILTGGRGRDVLLGLFGNDTLSGGAGRDTLFGGWGDDVLSGGAGRDRLFGGAGFDTALLGGGVTDYAVSGGRGKFRVENLRDASDVDRLWGIERLVFGDGYVADLTGGNNAVRAADDAADVSAAGQTALSGLLDNDFDFDGDALRIVSIDTTDLIGTARLVDGQIVYDAGGALDALAEGQTAQTTLRYTVSDGNGSTSEAQVTLTVAGVNDAPILTVAQSAEVAEGETAVAMAQVSDPDAGDTFAFALSGADAGLFTIGGDGTLRFIDAPDFEAPTDADGDNIYDVTVTATDAGGLSDSQDVSVAVTDVAEGPAVVINEIHYDNAGADTGEFIEVAGAPGTELTGWSLVLYNGSNGTVYDTIALSGTIGDAGVADFDAVGLQNGAPDGIALVTPDGTVAEFLSYEGVLTATDGPATGLTSSDIGVAEGSGTEVGQSLQRQADGTWTGPVEATRGAANDSGPVDPGEAQAALISEVQGDGAVAALIDRFVSVTAVVTATVGNGFYLQEEDADADGNAATSEGIFVFTGDTPGVTVGDVVYAEGTVEEFFGFTQIAASATRTMGTAALPTAADLVLPFATEFDLESVEGMRVSVTAEGAPLTIIENFNFDRFGQITVSAGEQIQPTQIFDAQTQAAEIDALMARNAANRLLIEDGVGGQNPDSFGYIANDTAGDDGDGVLSAGDDLSLGNPAPRIGAQIDAPIEGVLAYAFGAYQVIPTGTLSIDPATNAGARDADAPDVGGDLTVASFNALNYFTTLGERGAATEGDLARQTTKLVNALVEMDADIVGLQEVENNGFGEGSAIGALVAALNARLGAEVYAVVDPTDDGGMIGTDAITTGLIYKMDAVSLIAADTFAFDVADRQLNRPAVVGAFEDANGGVVTVASNHFKSKGPSGVDAGDPNADQGDGQGNWNLARTQAAKQLTAWLATDPLGTGDPDVLIIGDLNAYSQEDPVQAIEAAGYVNLLERFVGAADAFSFVFDGQRGALDQAMATDSLAGQVTGVAEWHINSPEPDLLSYDSRFTDAGFFDPTTPFAASDHDPLLIGLTLTPSQTDGFVFV</sequence>
<dbReference type="AlphaFoldDB" id="A0A0M6XJN5"/>
<dbReference type="CDD" id="cd04486">
    <property type="entry name" value="YhcR_OBF_like"/>
    <property type="match status" value="1"/>
</dbReference>
<dbReference type="GO" id="GO:0003824">
    <property type="term" value="F:catalytic activity"/>
    <property type="evidence" value="ECO:0007669"/>
    <property type="project" value="InterPro"/>
</dbReference>
<dbReference type="Proteomes" id="UP000048908">
    <property type="component" value="Unassembled WGS sequence"/>
</dbReference>
<organism evidence="2 3">
    <name type="scientific">Jannaschia rubra</name>
    <dbReference type="NCBI Taxonomy" id="282197"/>
    <lineage>
        <taxon>Bacteria</taxon>
        <taxon>Pseudomonadati</taxon>
        <taxon>Pseudomonadota</taxon>
        <taxon>Alphaproteobacteria</taxon>
        <taxon>Rhodobacterales</taxon>
        <taxon>Roseobacteraceae</taxon>
        <taxon>Jannaschia</taxon>
    </lineage>
</organism>
<dbReference type="InterPro" id="IPR040853">
    <property type="entry name" value="RapA2_cadherin-like"/>
</dbReference>
<dbReference type="InterPro" id="IPR011049">
    <property type="entry name" value="Serralysin-like_metalloprot_C"/>
</dbReference>
<reference evidence="2 3" key="1">
    <citation type="submission" date="2015-07" db="EMBL/GenBank/DDBJ databases">
        <authorList>
            <person name="Noorani M."/>
        </authorList>
    </citation>
    <scope>NUCLEOTIDE SEQUENCE [LARGE SCALE GENOMIC DNA]</scope>
    <source>
        <strain evidence="2 3">CECT 5088</strain>
    </source>
</reference>
<evidence type="ECO:0000313" key="3">
    <source>
        <dbReference type="Proteomes" id="UP000048908"/>
    </source>
</evidence>
<dbReference type="SUPFAM" id="SSF56219">
    <property type="entry name" value="DNase I-like"/>
    <property type="match status" value="1"/>
</dbReference>
<dbReference type="InterPro" id="IPR015919">
    <property type="entry name" value="Cadherin-like_sf"/>
</dbReference>
<evidence type="ECO:0000313" key="2">
    <source>
        <dbReference type="EMBL" id="CTQ31410.1"/>
    </source>
</evidence>
<keyword evidence="3" id="KW-1185">Reference proteome</keyword>
<dbReference type="PRINTS" id="PR00313">
    <property type="entry name" value="CABNDNGRPT"/>
</dbReference>
<gene>
    <name evidence="2" type="primary">cya_1</name>
    <name evidence="2" type="ORF">JAN5088_00167</name>
</gene>
<dbReference type="InterPro" id="IPR005135">
    <property type="entry name" value="Endo/exonuclease/phosphatase"/>
</dbReference>
<dbReference type="Pfam" id="PF03372">
    <property type="entry name" value="Exo_endo_phos"/>
    <property type="match status" value="1"/>
</dbReference>
<dbReference type="InterPro" id="IPR018511">
    <property type="entry name" value="Hemolysin-typ_Ca-bd_CS"/>
</dbReference>
<dbReference type="GO" id="GO:0005509">
    <property type="term" value="F:calcium ion binding"/>
    <property type="evidence" value="ECO:0007669"/>
    <property type="project" value="InterPro"/>
</dbReference>
<accession>A0A0M6XJN5</accession>
<dbReference type="OrthoDB" id="9773411at2"/>